<feature type="compositionally biased region" description="Low complexity" evidence="1">
    <location>
        <begin position="36"/>
        <end position="45"/>
    </location>
</feature>
<feature type="region of interest" description="Disordered" evidence="1">
    <location>
        <begin position="34"/>
        <end position="55"/>
    </location>
</feature>
<feature type="region of interest" description="Disordered" evidence="1">
    <location>
        <begin position="74"/>
        <end position="102"/>
    </location>
</feature>
<organism evidence="2 3">
    <name type="scientific">Pycnococcus provasolii</name>
    <dbReference type="NCBI Taxonomy" id="41880"/>
    <lineage>
        <taxon>Eukaryota</taxon>
        <taxon>Viridiplantae</taxon>
        <taxon>Chlorophyta</taxon>
        <taxon>Pseudoscourfieldiophyceae</taxon>
        <taxon>Pseudoscourfieldiales</taxon>
        <taxon>Pycnococcaceae</taxon>
        <taxon>Pycnococcus</taxon>
    </lineage>
</organism>
<feature type="compositionally biased region" description="Basic and acidic residues" evidence="1">
    <location>
        <begin position="181"/>
        <end position="190"/>
    </location>
</feature>
<evidence type="ECO:0000313" key="3">
    <source>
        <dbReference type="Proteomes" id="UP000660262"/>
    </source>
</evidence>
<reference evidence="2" key="1">
    <citation type="submission" date="2020-10" db="EMBL/GenBank/DDBJ databases">
        <title>Unveiling of a novel bifunctional photoreceptor, Dualchrome1, isolated from a cosmopolitan green alga.</title>
        <authorList>
            <person name="Suzuki S."/>
            <person name="Kawachi M."/>
        </authorList>
    </citation>
    <scope>NUCLEOTIDE SEQUENCE</scope>
    <source>
        <strain evidence="2">NIES 2893</strain>
    </source>
</reference>
<dbReference type="AlphaFoldDB" id="A0A830HR66"/>
<proteinExistence type="predicted"/>
<evidence type="ECO:0000256" key="1">
    <source>
        <dbReference type="SAM" id="MobiDB-lite"/>
    </source>
</evidence>
<dbReference type="EMBL" id="BNJQ01000024">
    <property type="protein sequence ID" value="GHP09428.1"/>
    <property type="molecule type" value="Genomic_DNA"/>
</dbReference>
<dbReference type="Proteomes" id="UP000660262">
    <property type="component" value="Unassembled WGS sequence"/>
</dbReference>
<comment type="caution">
    <text evidence="2">The sequence shown here is derived from an EMBL/GenBank/DDBJ whole genome shotgun (WGS) entry which is preliminary data.</text>
</comment>
<feature type="region of interest" description="Disordered" evidence="1">
    <location>
        <begin position="149"/>
        <end position="190"/>
    </location>
</feature>
<keyword evidence="3" id="KW-1185">Reference proteome</keyword>
<feature type="compositionally biased region" description="Polar residues" evidence="1">
    <location>
        <begin position="77"/>
        <end position="91"/>
    </location>
</feature>
<gene>
    <name evidence="2" type="ORF">PPROV_000816300</name>
</gene>
<sequence>MPASASRKAKREAIRELTLLRTNLLHHLDANNVRLQQQQQPSPSQRDPLYDAAMSEAAAAAQSLADTAARLRGTPNAERTQMLSSGFSPTRSSAAMMSDADEDEDAWERLLMRHTPHALAHRQAMPAEQGQVAHAQPYFTANVTSPAPLGLHGSLQSQHPPRGATEACGRSATTEDCSQIVDDRGSKPRH</sequence>
<protein>
    <submittedName>
        <fullName evidence="2">Uncharacterized protein</fullName>
    </submittedName>
</protein>
<name>A0A830HR66_9CHLO</name>
<evidence type="ECO:0000313" key="2">
    <source>
        <dbReference type="EMBL" id="GHP09428.1"/>
    </source>
</evidence>
<accession>A0A830HR66</accession>